<dbReference type="PANTHER" id="PTHR33221:SF15">
    <property type="entry name" value="HTH-TYPE TRANSCRIPTIONAL REGULATOR YWGB-RELATED"/>
    <property type="match status" value="1"/>
</dbReference>
<proteinExistence type="predicted"/>
<dbReference type="Proteomes" id="UP000653099">
    <property type="component" value="Unassembled WGS sequence"/>
</dbReference>
<dbReference type="GO" id="GO:0005829">
    <property type="term" value="C:cytosol"/>
    <property type="evidence" value="ECO:0007669"/>
    <property type="project" value="TreeGrafter"/>
</dbReference>
<protein>
    <submittedName>
        <fullName evidence="2">TrmB family transcriptional regulator</fullName>
    </submittedName>
</protein>
<organism evidence="2 3">
    <name type="scientific">Halobellus salinus</name>
    <dbReference type="NCBI Taxonomy" id="931585"/>
    <lineage>
        <taxon>Archaea</taxon>
        <taxon>Methanobacteriati</taxon>
        <taxon>Methanobacteriota</taxon>
        <taxon>Stenosarchaea group</taxon>
        <taxon>Halobacteria</taxon>
        <taxon>Halobacteriales</taxon>
        <taxon>Haloferacaceae</taxon>
        <taxon>Halobellus</taxon>
    </lineage>
</organism>
<dbReference type="InterPro" id="IPR036388">
    <property type="entry name" value="WH-like_DNA-bd_sf"/>
</dbReference>
<dbReference type="Pfam" id="PF03444">
    <property type="entry name" value="WHD_HrcA"/>
    <property type="match status" value="1"/>
</dbReference>
<dbReference type="AlphaFoldDB" id="A0A830EGX8"/>
<name>A0A830EGX8_9EURY</name>
<dbReference type="InterPro" id="IPR000944">
    <property type="entry name" value="Tscrpt_reg_Rrf2"/>
</dbReference>
<dbReference type="RefSeq" id="WP_188786525.1">
    <property type="nucleotide sequence ID" value="NZ_BMOC01000006.1"/>
</dbReference>
<accession>A0A830EGX8</accession>
<dbReference type="EMBL" id="BMOC01000006">
    <property type="protein sequence ID" value="GGJ04127.1"/>
    <property type="molecule type" value="Genomic_DNA"/>
</dbReference>
<dbReference type="InterPro" id="IPR036390">
    <property type="entry name" value="WH_DNA-bd_sf"/>
</dbReference>
<dbReference type="GO" id="GO:0003677">
    <property type="term" value="F:DNA binding"/>
    <property type="evidence" value="ECO:0007669"/>
    <property type="project" value="InterPro"/>
</dbReference>
<dbReference type="GO" id="GO:0003700">
    <property type="term" value="F:DNA-binding transcription factor activity"/>
    <property type="evidence" value="ECO:0007669"/>
    <property type="project" value="TreeGrafter"/>
</dbReference>
<evidence type="ECO:0000313" key="3">
    <source>
        <dbReference type="Proteomes" id="UP000653099"/>
    </source>
</evidence>
<reference evidence="2" key="1">
    <citation type="journal article" date="2014" name="Int. J. Syst. Evol. Microbiol.">
        <title>Complete genome sequence of Corynebacterium casei LMG S-19264T (=DSM 44701T), isolated from a smear-ripened cheese.</title>
        <authorList>
            <consortium name="US DOE Joint Genome Institute (JGI-PGF)"/>
            <person name="Walter F."/>
            <person name="Albersmeier A."/>
            <person name="Kalinowski J."/>
            <person name="Ruckert C."/>
        </authorList>
    </citation>
    <scope>NUCLEOTIDE SEQUENCE</scope>
    <source>
        <strain evidence="2">JCM 14359</strain>
    </source>
</reference>
<reference evidence="2" key="2">
    <citation type="submission" date="2020-09" db="EMBL/GenBank/DDBJ databases">
        <authorList>
            <person name="Sun Q."/>
            <person name="Ohkuma M."/>
        </authorList>
    </citation>
    <scope>NUCLEOTIDE SEQUENCE</scope>
    <source>
        <strain evidence="2">JCM 14359</strain>
    </source>
</reference>
<dbReference type="InterPro" id="IPR005104">
    <property type="entry name" value="WHTH_HrcA_DNA-bd"/>
</dbReference>
<keyword evidence="3" id="KW-1185">Reference proteome</keyword>
<dbReference type="Gene3D" id="1.10.10.10">
    <property type="entry name" value="Winged helix-like DNA-binding domain superfamily/Winged helix DNA-binding domain"/>
    <property type="match status" value="1"/>
</dbReference>
<dbReference type="SUPFAM" id="SSF46785">
    <property type="entry name" value="Winged helix' DNA-binding domain"/>
    <property type="match status" value="1"/>
</dbReference>
<dbReference type="OrthoDB" id="64432at2157"/>
<feature type="domain" description="Winged helix-turn-helix transcription repressor HrcA DNA-binding" evidence="1">
    <location>
        <begin position="5"/>
        <end position="80"/>
    </location>
</feature>
<sequence length="178" mass="19026">MTTPQLSQHQRRILQSVVELANDETPLVSGSDIADRLDRNPGTIRNQIQSLSALKLVEGVPGPRGGYKPTAAAYRTLDSEGLDDPADVPVAQNDQAVRDVNVEKIDFVTVHSPTQCRAEVTVRGSVRHFSQGEHVTLGPTPSTDLQVSGTVEAVEPTSGTITLDVGRMTTSTEPMAAD</sequence>
<comment type="caution">
    <text evidence="2">The sequence shown here is derived from an EMBL/GenBank/DDBJ whole genome shotgun (WGS) entry which is preliminary data.</text>
</comment>
<evidence type="ECO:0000259" key="1">
    <source>
        <dbReference type="Pfam" id="PF03444"/>
    </source>
</evidence>
<dbReference type="PANTHER" id="PTHR33221">
    <property type="entry name" value="WINGED HELIX-TURN-HELIX TRANSCRIPTIONAL REGULATOR, RRF2 FAMILY"/>
    <property type="match status" value="1"/>
</dbReference>
<gene>
    <name evidence="2" type="ORF">GCM10008995_12380</name>
</gene>
<evidence type="ECO:0000313" key="2">
    <source>
        <dbReference type="EMBL" id="GGJ04127.1"/>
    </source>
</evidence>